<keyword evidence="1" id="KW-0378">Hydrolase</keyword>
<dbReference type="SUPFAM" id="SSF51445">
    <property type="entry name" value="(Trans)glycosidases"/>
    <property type="match status" value="1"/>
</dbReference>
<organism evidence="1 2">
    <name type="scientific">Actinocrispum wychmicini</name>
    <dbReference type="NCBI Taxonomy" id="1213861"/>
    <lineage>
        <taxon>Bacteria</taxon>
        <taxon>Bacillati</taxon>
        <taxon>Actinomycetota</taxon>
        <taxon>Actinomycetes</taxon>
        <taxon>Pseudonocardiales</taxon>
        <taxon>Pseudonocardiaceae</taxon>
        <taxon>Actinocrispum</taxon>
    </lineage>
</organism>
<dbReference type="GO" id="GO:0004553">
    <property type="term" value="F:hydrolase activity, hydrolyzing O-glycosyl compounds"/>
    <property type="evidence" value="ECO:0007669"/>
    <property type="project" value="InterPro"/>
</dbReference>
<reference evidence="1 2" key="1">
    <citation type="submission" date="2019-03" db="EMBL/GenBank/DDBJ databases">
        <title>Genomic Encyclopedia of Type Strains, Phase IV (KMG-IV): sequencing the most valuable type-strain genomes for metagenomic binning, comparative biology and taxonomic classification.</title>
        <authorList>
            <person name="Goeker M."/>
        </authorList>
    </citation>
    <scope>NUCLEOTIDE SEQUENCE [LARGE SCALE GENOMIC DNA]</scope>
    <source>
        <strain evidence="1 2">DSM 45934</strain>
    </source>
</reference>
<name>A0A4R2JZA1_9PSEU</name>
<dbReference type="InterPro" id="IPR017853">
    <property type="entry name" value="GH"/>
</dbReference>
<dbReference type="Pfam" id="PF00232">
    <property type="entry name" value="Glyco_hydro_1"/>
    <property type="match status" value="1"/>
</dbReference>
<dbReference type="EMBL" id="SLWS01000001">
    <property type="protein sequence ID" value="TCO64622.1"/>
    <property type="molecule type" value="Genomic_DNA"/>
</dbReference>
<dbReference type="InterPro" id="IPR001360">
    <property type="entry name" value="Glyco_hydro_1"/>
</dbReference>
<dbReference type="AlphaFoldDB" id="A0A4R2JZA1"/>
<comment type="caution">
    <text evidence="1">The sequence shown here is derived from an EMBL/GenBank/DDBJ whole genome shotgun (WGS) entry which is preliminary data.</text>
</comment>
<evidence type="ECO:0000313" key="2">
    <source>
        <dbReference type="Proteomes" id="UP000295680"/>
    </source>
</evidence>
<evidence type="ECO:0000313" key="1">
    <source>
        <dbReference type="EMBL" id="TCO64622.1"/>
    </source>
</evidence>
<sequence length="33" mass="3502">MVPDGFLWGVSRSAFQIEGVTRDDAPLVPGGRA</sequence>
<protein>
    <submittedName>
        <fullName evidence="1">Glycosyl hydrolase family 1</fullName>
    </submittedName>
</protein>
<gene>
    <name evidence="1" type="ORF">EV192_101399</name>
</gene>
<proteinExistence type="predicted"/>
<dbReference type="GO" id="GO:0005975">
    <property type="term" value="P:carbohydrate metabolic process"/>
    <property type="evidence" value="ECO:0007669"/>
    <property type="project" value="InterPro"/>
</dbReference>
<dbReference type="Proteomes" id="UP000295680">
    <property type="component" value="Unassembled WGS sequence"/>
</dbReference>
<accession>A0A4R2JZA1</accession>
<keyword evidence="2" id="KW-1185">Reference proteome</keyword>